<protein>
    <submittedName>
        <fullName evidence="2">7alpha-cephem-methoxylase p8 chain related protein</fullName>
    </submittedName>
</protein>
<dbReference type="PANTHER" id="PTHR34598:SF1">
    <property type="entry name" value="PUTATIVE (AFU_ORTHOLOGUE AFUA_3G13140)-RELATED"/>
    <property type="match status" value="1"/>
</dbReference>
<sequence length="283" mass="31347">MALVDIPRGDLFTAINFVKPLSLGDEPYYMYVRKEPPEGVPIFNLQIESHNTTIHDLRGVEDSVNFDNDSLKLLKSAPLPQGVDFDSDESVKEKHYPSVEKQIREAIPDATKILVFRHAVRKTDNPAQYAPAALFAHVDHTAPAVADRVRRHLGSEADSLLKGRYRLVHHWQVINEPVQTFPLAFASASTVGADDIAPIVSHLPEFSEDFGVPRFRESQKWLYWSGVAPNEAILMQLFDSAASDPTSGVKGGRAIHSAFVDPRTSPDAPPRFSIESSVLVFGP</sequence>
<dbReference type="Proteomes" id="UP001629113">
    <property type="component" value="Unassembled WGS sequence"/>
</dbReference>
<proteinExistence type="inferred from homology"/>
<gene>
    <name evidence="2" type="ORF">PVAG01_08910</name>
</gene>
<evidence type="ECO:0000313" key="2">
    <source>
        <dbReference type="EMBL" id="KAL3420411.1"/>
    </source>
</evidence>
<name>A0ABR4PBH5_9HELO</name>
<dbReference type="NCBIfam" id="NF041278">
    <property type="entry name" value="CmcJ_NvfI_EfuI"/>
    <property type="match status" value="1"/>
</dbReference>
<comment type="caution">
    <text evidence="2">The sequence shown here is derived from an EMBL/GenBank/DDBJ whole genome shotgun (WGS) entry which is preliminary data.</text>
</comment>
<evidence type="ECO:0000313" key="3">
    <source>
        <dbReference type="Proteomes" id="UP001629113"/>
    </source>
</evidence>
<dbReference type="PANTHER" id="PTHR34598">
    <property type="entry name" value="BLL6449 PROTEIN"/>
    <property type="match status" value="1"/>
</dbReference>
<keyword evidence="3" id="KW-1185">Reference proteome</keyword>
<dbReference type="EMBL" id="JBFCZG010000007">
    <property type="protein sequence ID" value="KAL3420411.1"/>
    <property type="molecule type" value="Genomic_DNA"/>
</dbReference>
<accession>A0ABR4PBH5</accession>
<evidence type="ECO:0000256" key="1">
    <source>
        <dbReference type="ARBA" id="ARBA00023604"/>
    </source>
</evidence>
<dbReference type="InterPro" id="IPR044053">
    <property type="entry name" value="AsaB-like"/>
</dbReference>
<organism evidence="2 3">
    <name type="scientific">Phlyctema vagabunda</name>
    <dbReference type="NCBI Taxonomy" id="108571"/>
    <lineage>
        <taxon>Eukaryota</taxon>
        <taxon>Fungi</taxon>
        <taxon>Dikarya</taxon>
        <taxon>Ascomycota</taxon>
        <taxon>Pezizomycotina</taxon>
        <taxon>Leotiomycetes</taxon>
        <taxon>Helotiales</taxon>
        <taxon>Dermateaceae</taxon>
        <taxon>Phlyctema</taxon>
    </lineage>
</organism>
<reference evidence="2 3" key="1">
    <citation type="submission" date="2024-06" db="EMBL/GenBank/DDBJ databases">
        <title>Complete genome of Phlyctema vagabunda strain 19-DSS-EL-015.</title>
        <authorList>
            <person name="Fiorenzani C."/>
        </authorList>
    </citation>
    <scope>NUCLEOTIDE SEQUENCE [LARGE SCALE GENOMIC DNA]</scope>
    <source>
        <strain evidence="2 3">19-DSS-EL-015</strain>
    </source>
</reference>
<comment type="similarity">
    <text evidence="1">Belongs to the asaB hydroxylase/desaturase family.</text>
</comment>